<accession>A0A5E4BV93</accession>
<evidence type="ECO:0000256" key="1">
    <source>
        <dbReference type="SAM" id="MobiDB-lite"/>
    </source>
</evidence>
<evidence type="ECO:0000313" key="3">
    <source>
        <dbReference type="Proteomes" id="UP000335636"/>
    </source>
</evidence>
<name>A0A5E4BV93_MARMO</name>
<keyword evidence="3" id="KW-1185">Reference proteome</keyword>
<gene>
    <name evidence="2" type="ORF">MONAX_5E047062</name>
</gene>
<dbReference type="AlphaFoldDB" id="A0A5E4BV93"/>
<feature type="compositionally biased region" description="Pro residues" evidence="1">
    <location>
        <begin position="279"/>
        <end position="290"/>
    </location>
</feature>
<feature type="region of interest" description="Disordered" evidence="1">
    <location>
        <begin position="149"/>
        <end position="296"/>
    </location>
</feature>
<comment type="caution">
    <text evidence="2">The sequence shown here is derived from an EMBL/GenBank/DDBJ whole genome shotgun (WGS) entry which is preliminary data.</text>
</comment>
<proteinExistence type="predicted"/>
<protein>
    <submittedName>
        <fullName evidence="2">Uncharacterized protein</fullName>
    </submittedName>
</protein>
<dbReference type="Proteomes" id="UP000335636">
    <property type="component" value="Unassembled WGS sequence"/>
</dbReference>
<reference evidence="2" key="1">
    <citation type="submission" date="2019-04" db="EMBL/GenBank/DDBJ databases">
        <authorList>
            <person name="Alioto T."/>
            <person name="Alioto T."/>
        </authorList>
    </citation>
    <scope>NUCLEOTIDE SEQUENCE [LARGE SCALE GENOMIC DNA]</scope>
</reference>
<feature type="compositionally biased region" description="Pro residues" evidence="1">
    <location>
        <begin position="170"/>
        <end position="179"/>
    </location>
</feature>
<feature type="compositionally biased region" description="Polar residues" evidence="1">
    <location>
        <begin position="247"/>
        <end position="260"/>
    </location>
</feature>
<organism evidence="2 3">
    <name type="scientific">Marmota monax</name>
    <name type="common">Woodchuck</name>
    <dbReference type="NCBI Taxonomy" id="9995"/>
    <lineage>
        <taxon>Eukaryota</taxon>
        <taxon>Metazoa</taxon>
        <taxon>Chordata</taxon>
        <taxon>Craniata</taxon>
        <taxon>Vertebrata</taxon>
        <taxon>Euteleostomi</taxon>
        <taxon>Mammalia</taxon>
        <taxon>Eutheria</taxon>
        <taxon>Euarchontoglires</taxon>
        <taxon>Glires</taxon>
        <taxon>Rodentia</taxon>
        <taxon>Sciuromorpha</taxon>
        <taxon>Sciuridae</taxon>
        <taxon>Xerinae</taxon>
        <taxon>Marmotini</taxon>
        <taxon>Marmota</taxon>
    </lineage>
</organism>
<evidence type="ECO:0000313" key="2">
    <source>
        <dbReference type="EMBL" id="VTJ72572.1"/>
    </source>
</evidence>
<dbReference type="EMBL" id="CABDUW010000629">
    <property type="protein sequence ID" value="VTJ72572.1"/>
    <property type="molecule type" value="Genomic_DNA"/>
</dbReference>
<sequence length="296" mass="31188">MGGLLLPRLAPAHLWHTRPPRKLSHGGASLAPLRPWLRLPAPALAPRPRLPPPPLLAWLPSTDWPALPEPPPPCPLQLLPVRPCSEAPLVQAPGTDKGGRLRGGAPLLLLLLLEAQPVAASDTGLHLHTPPALPESCLPWLPWGELEPRLSPTPHQSGRQALASPVGAAPAPPRPPPRRSPLACTGACSLPPPRAPGLVSGGLPRRWRPPFSPGTPLLPRRFPPSPPQTPTSQLHSTSRKQLPFSAHSGSGARTQKQPSWGLSAPRDSAWALTAGGGDPEPPPTSHPPSQPLGKAR</sequence>